<evidence type="ECO:0000256" key="5">
    <source>
        <dbReference type="ARBA" id="ARBA00022801"/>
    </source>
</evidence>
<dbReference type="GO" id="GO:0005975">
    <property type="term" value="P:carbohydrate metabolic process"/>
    <property type="evidence" value="ECO:0007669"/>
    <property type="project" value="InterPro"/>
</dbReference>
<dbReference type="InterPro" id="IPR011330">
    <property type="entry name" value="Glyco_hydro/deAcase_b/a-brl"/>
</dbReference>
<evidence type="ECO:0000256" key="1">
    <source>
        <dbReference type="ARBA" id="ARBA00003236"/>
    </source>
</evidence>
<dbReference type="GO" id="GO:0016810">
    <property type="term" value="F:hydrolase activity, acting on carbon-nitrogen (but not peptide) bonds"/>
    <property type="evidence" value="ECO:0007669"/>
    <property type="project" value="InterPro"/>
</dbReference>
<organism evidence="8 9">
    <name type="scientific">Sphingopyxis bauzanensis</name>
    <dbReference type="NCBI Taxonomy" id="651663"/>
    <lineage>
        <taxon>Bacteria</taxon>
        <taxon>Pseudomonadati</taxon>
        <taxon>Pseudomonadota</taxon>
        <taxon>Alphaproteobacteria</taxon>
        <taxon>Sphingomonadales</taxon>
        <taxon>Sphingomonadaceae</taxon>
        <taxon>Sphingopyxis</taxon>
    </lineage>
</organism>
<dbReference type="SUPFAM" id="SSF88713">
    <property type="entry name" value="Glycoside hydrolase/deacetylase"/>
    <property type="match status" value="1"/>
</dbReference>
<dbReference type="PROSITE" id="PS51677">
    <property type="entry name" value="NODB"/>
    <property type="match status" value="1"/>
</dbReference>
<dbReference type="AlphaFoldDB" id="A0A246JIT8"/>
<evidence type="ECO:0000256" key="2">
    <source>
        <dbReference type="ARBA" id="ARBA00010973"/>
    </source>
</evidence>
<dbReference type="EMBL" id="NISK01000008">
    <property type="protein sequence ID" value="OWQ92566.1"/>
    <property type="molecule type" value="Genomic_DNA"/>
</dbReference>
<dbReference type="InterPro" id="IPR002509">
    <property type="entry name" value="NODB_dom"/>
</dbReference>
<dbReference type="OrthoDB" id="115239at2"/>
<evidence type="ECO:0000313" key="9">
    <source>
        <dbReference type="Proteomes" id="UP000197361"/>
    </source>
</evidence>
<dbReference type="Proteomes" id="UP000197361">
    <property type="component" value="Unassembled WGS sequence"/>
</dbReference>
<evidence type="ECO:0000256" key="6">
    <source>
        <dbReference type="ARBA" id="ARBA00032976"/>
    </source>
</evidence>
<reference evidence="8 9" key="1">
    <citation type="journal article" date="2010" name="Int. J. Syst. Evol. Microbiol.">
        <title>Sphingopyxis bauzanensis sp. nov., a psychrophilic bacterium isolated from soil.</title>
        <authorList>
            <person name="Zhang D.C."/>
            <person name="Liu H.C."/>
            <person name="Xin Y.H."/>
            <person name="Zhou Y.G."/>
            <person name="Schinner F."/>
            <person name="Margesin R."/>
        </authorList>
    </citation>
    <scope>NUCLEOTIDE SEQUENCE [LARGE SCALE GENOMIC DNA]</scope>
    <source>
        <strain evidence="8 9">DSM 22271</strain>
    </source>
</reference>
<dbReference type="PANTHER" id="PTHR10587">
    <property type="entry name" value="GLYCOSYL TRANSFERASE-RELATED"/>
    <property type="match status" value="1"/>
</dbReference>
<evidence type="ECO:0000313" key="8">
    <source>
        <dbReference type="EMBL" id="OWQ92566.1"/>
    </source>
</evidence>
<dbReference type="Gene3D" id="3.20.20.370">
    <property type="entry name" value="Glycoside hydrolase/deacetylase"/>
    <property type="match status" value="1"/>
</dbReference>
<comment type="similarity">
    <text evidence="2">Belongs to the polysaccharide deacetylase family.</text>
</comment>
<evidence type="ECO:0000256" key="4">
    <source>
        <dbReference type="ARBA" id="ARBA00022723"/>
    </source>
</evidence>
<proteinExistence type="inferred from homology"/>
<comment type="caution">
    <text evidence="8">The sequence shown here is derived from an EMBL/GenBank/DDBJ whole genome shotgun (WGS) entry which is preliminary data.</text>
</comment>
<gene>
    <name evidence="8" type="ORF">CDQ92_19955</name>
</gene>
<keyword evidence="4" id="KW-0479">Metal-binding</keyword>
<keyword evidence="9" id="KW-1185">Reference proteome</keyword>
<keyword evidence="5" id="KW-0378">Hydrolase</keyword>
<sequence>MIALSFDDVPRGRGAFFTPDERSKRIIAELKKANAPQAVFFVNPGALGRGDGVGGEARIAAYVAAGHVIANHSNSHPRLNTTDTAAYLADIDAAELWLKGRPGYRPWFRFPFLDEGGKDKAKRDALRAGLAARGLRNGYVTAESSDWHLEALTREAAKAGKPIDRKALGDLYVSWHVEAADFADAMMERVTGRQPVQMLLLHETDLAALHIGDLVRALRKAGWTVVSADAAYADPIGAEMPDTPSANGTLTEALAWAAGVPAPRWYRYNQTDLATAVFRDKVLGEGKAE</sequence>
<feature type="domain" description="NodB homology" evidence="7">
    <location>
        <begin position="1"/>
        <end position="226"/>
    </location>
</feature>
<accession>A0A246JIT8</accession>
<comment type="function">
    <text evidence="1">Is involved in generating a small heat-stable compound (Nod), an acylated oligomer of N-acetylglucosamine, that stimulates mitosis in various plant protoplasts.</text>
</comment>
<name>A0A246JIT8_9SPHN</name>
<dbReference type="Pfam" id="PF01522">
    <property type="entry name" value="Polysacc_deac_1"/>
    <property type="match status" value="1"/>
</dbReference>
<dbReference type="InterPro" id="IPR050248">
    <property type="entry name" value="Polysacc_deacetylase_ArnD"/>
</dbReference>
<dbReference type="PANTHER" id="PTHR10587:SF133">
    <property type="entry name" value="CHITIN DEACETYLASE 1-RELATED"/>
    <property type="match status" value="1"/>
</dbReference>
<evidence type="ECO:0000256" key="3">
    <source>
        <dbReference type="ARBA" id="ARBA00020071"/>
    </source>
</evidence>
<dbReference type="GO" id="GO:0046872">
    <property type="term" value="F:metal ion binding"/>
    <property type="evidence" value="ECO:0007669"/>
    <property type="project" value="UniProtKB-KW"/>
</dbReference>
<evidence type="ECO:0000259" key="7">
    <source>
        <dbReference type="PROSITE" id="PS51677"/>
    </source>
</evidence>
<protein>
    <recommendedName>
        <fullName evidence="3">Chitooligosaccharide deacetylase</fullName>
    </recommendedName>
    <alternativeName>
        <fullName evidence="6">Nodulation protein B</fullName>
    </alternativeName>
</protein>
<dbReference type="GO" id="GO:0016020">
    <property type="term" value="C:membrane"/>
    <property type="evidence" value="ECO:0007669"/>
    <property type="project" value="TreeGrafter"/>
</dbReference>